<keyword evidence="4" id="KW-1185">Reference proteome</keyword>
<dbReference type="PANTHER" id="PTHR23049">
    <property type="entry name" value="MYOSIN REGULATORY LIGHT CHAIN 2"/>
    <property type="match status" value="1"/>
</dbReference>
<evidence type="ECO:0000259" key="2">
    <source>
        <dbReference type="PROSITE" id="PS50222"/>
    </source>
</evidence>
<dbReference type="KEGG" id="cten:18245609"/>
<dbReference type="STRING" id="590646.G3B2V7"/>
<dbReference type="OrthoDB" id="429467at2759"/>
<dbReference type="GO" id="GO:0005509">
    <property type="term" value="F:calcium ion binding"/>
    <property type="evidence" value="ECO:0007669"/>
    <property type="project" value="InterPro"/>
</dbReference>
<dbReference type="InterPro" id="IPR050403">
    <property type="entry name" value="Myosin_RLC"/>
</dbReference>
<dbReference type="EMBL" id="GL996515">
    <property type="protein sequence ID" value="EGV64771.1"/>
    <property type="molecule type" value="Genomic_DNA"/>
</dbReference>
<dbReference type="AlphaFoldDB" id="G3B2V7"/>
<dbReference type="HOGENOM" id="CLU_1594307_0_0_1"/>
<dbReference type="SUPFAM" id="SSF47473">
    <property type="entry name" value="EF-hand"/>
    <property type="match status" value="1"/>
</dbReference>
<reference evidence="3 4" key="1">
    <citation type="journal article" date="2011" name="Proc. Natl. Acad. Sci. U.S.A.">
        <title>Comparative genomics of xylose-fermenting fungi for enhanced biofuel production.</title>
        <authorList>
            <person name="Wohlbach D.J."/>
            <person name="Kuo A."/>
            <person name="Sato T.K."/>
            <person name="Potts K.M."/>
            <person name="Salamov A.A."/>
            <person name="LaButti K.M."/>
            <person name="Sun H."/>
            <person name="Clum A."/>
            <person name="Pangilinan J.L."/>
            <person name="Lindquist E.A."/>
            <person name="Lucas S."/>
            <person name="Lapidus A."/>
            <person name="Jin M."/>
            <person name="Gunawan C."/>
            <person name="Balan V."/>
            <person name="Dale B.E."/>
            <person name="Jeffries T.W."/>
            <person name="Zinkel R."/>
            <person name="Barry K.W."/>
            <person name="Grigoriev I.V."/>
            <person name="Gasch A.P."/>
        </authorList>
    </citation>
    <scope>NUCLEOTIDE SEQUENCE [LARGE SCALE GENOMIC DNA]</scope>
    <source>
        <strain evidence="4">ATCC 10573 / BCRC 21748 / CBS 615 / JCM 9827 / NBRC 10315 / NRRL Y-1498 / VKM Y-70</strain>
    </source>
</reference>
<evidence type="ECO:0000256" key="1">
    <source>
        <dbReference type="ARBA" id="ARBA00022737"/>
    </source>
</evidence>
<dbReference type="InterPro" id="IPR011992">
    <property type="entry name" value="EF-hand-dom_pair"/>
</dbReference>
<proteinExistence type="predicted"/>
<dbReference type="PROSITE" id="PS50222">
    <property type="entry name" value="EF_HAND_2"/>
    <property type="match status" value="1"/>
</dbReference>
<evidence type="ECO:0000313" key="3">
    <source>
        <dbReference type="EMBL" id="EGV64771.1"/>
    </source>
</evidence>
<accession>G3B2V7</accession>
<protein>
    <recommendedName>
        <fullName evidence="2">EF-hand domain-containing protein</fullName>
    </recommendedName>
</protein>
<feature type="domain" description="EF-hand" evidence="2">
    <location>
        <begin position="10"/>
        <end position="46"/>
    </location>
</feature>
<dbReference type="GeneID" id="18245609"/>
<organism evidence="4">
    <name type="scientific">Candida tenuis (strain ATCC 10573 / BCRC 21748 / CBS 615 / JCM 9827 / NBRC 10315 / NRRL Y-1498 / VKM Y-70)</name>
    <name type="common">Yeast</name>
    <name type="synonym">Yamadazyma tenuis</name>
    <dbReference type="NCBI Taxonomy" id="590646"/>
    <lineage>
        <taxon>Eukaryota</taxon>
        <taxon>Fungi</taxon>
        <taxon>Dikarya</taxon>
        <taxon>Ascomycota</taxon>
        <taxon>Saccharomycotina</taxon>
        <taxon>Pichiomycetes</taxon>
        <taxon>Debaryomycetaceae</taxon>
        <taxon>Yamadazyma</taxon>
    </lineage>
</organism>
<name>G3B2V7_CANTC</name>
<dbReference type="Gene3D" id="1.10.238.10">
    <property type="entry name" value="EF-hand"/>
    <property type="match status" value="1"/>
</dbReference>
<evidence type="ECO:0000313" key="4">
    <source>
        <dbReference type="Proteomes" id="UP000000707"/>
    </source>
</evidence>
<dbReference type="eggNOG" id="KOG0027">
    <property type="taxonomic scope" value="Eukaryota"/>
</dbReference>
<gene>
    <name evidence="3" type="ORF">CANTEDRAFT_103193</name>
</gene>
<keyword evidence="1" id="KW-0677">Repeat</keyword>
<sequence>MIPLNSLTNNQKTELRNAFTLIDGDSKDSLITKEDLVKLYKTLGIQPPRKADLEVMVATDDKTSKGLNFAQFSNIMAQQLSKLDDRTTIHNALQVFAEGSDINDLIIDVDTLKEACCSVQLGEIGSGDNRLSRATFDELVRGFVKEQSNGKKLFLASNWLDAYID</sequence>
<dbReference type="Proteomes" id="UP000000707">
    <property type="component" value="Unassembled WGS sequence"/>
</dbReference>
<dbReference type="InterPro" id="IPR002048">
    <property type="entry name" value="EF_hand_dom"/>
</dbReference>